<dbReference type="InterPro" id="IPR000825">
    <property type="entry name" value="SUF_FeS_clus_asmbl_SufBD_core"/>
</dbReference>
<dbReference type="RefSeq" id="WP_023054847.1">
    <property type="nucleotide sequence ID" value="NZ_JAUSTN010000001.1"/>
</dbReference>
<sequence>MKTLYGNELTFKTFNYLKVNETEIKIPDVFKQDFTLPSDRKEEIKEFENIKYATSEQAIEINKEIGNLYKIFKTKDKEQKDFGILNLETDDTHTELLDTIDVVAEKNSELRLVLDYSSKGQKEKFRNSIIRILAKENSKVDLFLIQGDDDKTIASESILVYTKEDSLVNVCQYELGSKNLYTNLTGELIGDRSSLNVNSIYFGYKDHNLDLLYNVYHRGKETKAEILVNGALKDNSLKVFKSNLDFKEGSSASVGNEEEYAILLSDDVTNISVPLLLCHEDNVIGNHAASAGKIDSEILFYIMSRGISKIDAESLIIESKFSGSIDQIEEEKLKEKIWDRVYKVIK</sequence>
<dbReference type="InterPro" id="IPR037284">
    <property type="entry name" value="SUF_FeS_clus_asmbl_SufBD_sf"/>
</dbReference>
<proteinExistence type="predicted"/>
<evidence type="ECO:0000313" key="3">
    <source>
        <dbReference type="Proteomes" id="UP001236559"/>
    </source>
</evidence>
<keyword evidence="3" id="KW-1185">Reference proteome</keyword>
<name>A0ABU0ARW8_9FIRM</name>
<feature type="domain" description="SUF system FeS cluster assembly SufBD core" evidence="1">
    <location>
        <begin position="96"/>
        <end position="318"/>
    </location>
</feature>
<dbReference type="EMBL" id="JAUSTN010000001">
    <property type="protein sequence ID" value="MDQ0274017.1"/>
    <property type="molecule type" value="Genomic_DNA"/>
</dbReference>
<dbReference type="Pfam" id="PF01458">
    <property type="entry name" value="SUFBD_core"/>
    <property type="match status" value="1"/>
</dbReference>
<dbReference type="InterPro" id="IPR055346">
    <property type="entry name" value="Fe-S_cluster_assembly_SufBD"/>
</dbReference>
<dbReference type="PANTHER" id="PTHR43575">
    <property type="entry name" value="PROTEIN ABCI7, CHLOROPLASTIC"/>
    <property type="match status" value="1"/>
</dbReference>
<dbReference type="SUPFAM" id="SSF101960">
    <property type="entry name" value="Stabilizer of iron transporter SufD"/>
    <property type="match status" value="1"/>
</dbReference>
<gene>
    <name evidence="2" type="ORF">J2S72_000013</name>
</gene>
<protein>
    <submittedName>
        <fullName evidence="2">Fe-S cluster assembly scaffold protein SufB</fullName>
    </submittedName>
</protein>
<evidence type="ECO:0000313" key="2">
    <source>
        <dbReference type="EMBL" id="MDQ0274017.1"/>
    </source>
</evidence>
<organism evidence="2 3">
    <name type="scientific">Peptoniphilus koenoeneniae</name>
    <dbReference type="NCBI Taxonomy" id="507751"/>
    <lineage>
        <taxon>Bacteria</taxon>
        <taxon>Bacillati</taxon>
        <taxon>Bacillota</taxon>
        <taxon>Tissierellia</taxon>
        <taxon>Tissierellales</taxon>
        <taxon>Peptoniphilaceae</taxon>
        <taxon>Peptoniphilus</taxon>
    </lineage>
</organism>
<dbReference type="Proteomes" id="UP001236559">
    <property type="component" value="Unassembled WGS sequence"/>
</dbReference>
<reference evidence="2 3" key="1">
    <citation type="submission" date="2023-07" db="EMBL/GenBank/DDBJ databases">
        <title>Genomic Encyclopedia of Type Strains, Phase IV (KMG-IV): sequencing the most valuable type-strain genomes for metagenomic binning, comparative biology and taxonomic classification.</title>
        <authorList>
            <person name="Goeker M."/>
        </authorList>
    </citation>
    <scope>NUCLEOTIDE SEQUENCE [LARGE SCALE GENOMIC DNA]</scope>
    <source>
        <strain evidence="2 3">DSM 22616</strain>
    </source>
</reference>
<evidence type="ECO:0000259" key="1">
    <source>
        <dbReference type="Pfam" id="PF01458"/>
    </source>
</evidence>
<dbReference type="PANTHER" id="PTHR43575:SF1">
    <property type="entry name" value="PROTEIN ABCI7, CHLOROPLASTIC"/>
    <property type="match status" value="1"/>
</dbReference>
<comment type="caution">
    <text evidence="2">The sequence shown here is derived from an EMBL/GenBank/DDBJ whole genome shotgun (WGS) entry which is preliminary data.</text>
</comment>
<accession>A0ABU0ARW8</accession>